<evidence type="ECO:0000256" key="7">
    <source>
        <dbReference type="PROSITE-ProRule" id="PRU00239"/>
    </source>
</evidence>
<evidence type="ECO:0000256" key="8">
    <source>
        <dbReference type="SAM" id="MobiDB-lite"/>
    </source>
</evidence>
<keyword evidence="11" id="KW-1185">Reference proteome</keyword>
<dbReference type="InterPro" id="IPR011992">
    <property type="entry name" value="EF-hand-dom_pair"/>
</dbReference>
<dbReference type="SMART" id="SM00230">
    <property type="entry name" value="CysPc"/>
    <property type="match status" value="1"/>
</dbReference>
<feature type="active site" evidence="6 7">
    <location>
        <position position="354"/>
    </location>
</feature>
<gene>
    <name evidence="12" type="primary">LOC111130487</name>
</gene>
<dbReference type="GO" id="GO:0005509">
    <property type="term" value="F:calcium ion binding"/>
    <property type="evidence" value="ECO:0007669"/>
    <property type="project" value="InterPro"/>
</dbReference>
<dbReference type="PROSITE" id="PS00018">
    <property type="entry name" value="EF_HAND_1"/>
    <property type="match status" value="1"/>
</dbReference>
<dbReference type="SUPFAM" id="SSF54001">
    <property type="entry name" value="Cysteine proteinases"/>
    <property type="match status" value="1"/>
</dbReference>
<dbReference type="InterPro" id="IPR038765">
    <property type="entry name" value="Papain-like_cys_pep_sf"/>
</dbReference>
<dbReference type="AlphaFoldDB" id="A0A8B8E0J0"/>
<dbReference type="FunFam" id="3.90.70.10:FF:000001">
    <property type="entry name" value="Calpain-1 catalytic subunit"/>
    <property type="match status" value="1"/>
</dbReference>
<dbReference type="CDD" id="cd00214">
    <property type="entry name" value="Calpain_III"/>
    <property type="match status" value="1"/>
</dbReference>
<dbReference type="CDD" id="cd00044">
    <property type="entry name" value="CysPc"/>
    <property type="match status" value="1"/>
</dbReference>
<dbReference type="GO" id="GO:0004198">
    <property type="term" value="F:calcium-dependent cysteine-type endopeptidase activity"/>
    <property type="evidence" value="ECO:0007669"/>
    <property type="project" value="InterPro"/>
</dbReference>
<dbReference type="FunFam" id="2.60.120.380:FF:000002">
    <property type="entry name" value="calpain-3 isoform X1"/>
    <property type="match status" value="1"/>
</dbReference>
<feature type="active site" evidence="6 7">
    <location>
        <position position="326"/>
    </location>
</feature>
<evidence type="ECO:0000259" key="10">
    <source>
        <dbReference type="PROSITE" id="PS50222"/>
    </source>
</evidence>
<dbReference type="InterPro" id="IPR022682">
    <property type="entry name" value="Calpain_domain_III"/>
</dbReference>
<evidence type="ECO:0000256" key="2">
    <source>
        <dbReference type="ARBA" id="ARBA00022670"/>
    </source>
</evidence>
<dbReference type="Gene3D" id="2.60.120.380">
    <property type="match status" value="1"/>
</dbReference>
<sequence>MSYTTRTTRTVRTFYSDGRGPPKVETKTYTYGDDSGGSSVNGGFNIGGGGRRFQIRVGGGGQDGSDQPNYSAPAFSQRPQVIGRASRKEKKDPFSGVINQSYDEIKRRCQEEGCLFEDPEFEAEDSSIFFSRAPPRPFEWKRPHEICDNPVFIADGASRFDVQQGELGDCWLLAAIASLTVNQRLFAKVVPPDQSFEDGYCGLFRFHFWRQGEWVEVVVDDRLPTYYGQLTFMHSVDKNEFWSALLEKAYAKLEGSYESLKGGSTCEAMVDFTGGVSEFFDLRKAPPNLFSIMLKASQRGSLMGCSIDADPNQLEARLSNGLVMGHAYSITSVLLMDIETPSMSGKIPMVRVRNPWGNEAEWKGRWSDQSREWSLIPDSQKESMGLTFDDDGEFWMSFDDFSKNFEKLEICNLGPDSLEEDELDGKKRWEGHTENGEWIPRVNAGGCRNYLDTFWTNPQYRVTLTDPDDDDDDDLCTMLVGVLQKDRRKKRKEGLDMLTIGYVIYKIPDDTKEGPLPLNFFKYNASCAKSNSFINMREVCTRHKLPPGQYCIIPSTFEPHQEGNFLLRLYTEQCAHSHELDEETGIIEEQEIPPPTDEEQEQEQALKASFRRVAGDDMEIDAYELRDILNAVFTKEFVFDGFSLDTTRSMVAMHDGDLSGKLGFDEFKVLWADLRRWKGVFKEYDRDRSGNLSSYELRSALHASGFRLSNRTFSALVMRYSSKNGNIEFGDFILCAIRMKTMLASFRNIDVDNSGHAAFDVDTFIQTVMYS</sequence>
<evidence type="ECO:0000256" key="4">
    <source>
        <dbReference type="ARBA" id="ARBA00022807"/>
    </source>
</evidence>
<dbReference type="InterPro" id="IPR000169">
    <property type="entry name" value="Pept_cys_AS"/>
</dbReference>
<evidence type="ECO:0000256" key="6">
    <source>
        <dbReference type="PIRSR" id="PIRSR622684-1"/>
    </source>
</evidence>
<dbReference type="PANTHER" id="PTHR10183">
    <property type="entry name" value="CALPAIN"/>
    <property type="match status" value="1"/>
</dbReference>
<dbReference type="InterPro" id="IPR018247">
    <property type="entry name" value="EF_Hand_1_Ca_BS"/>
</dbReference>
<keyword evidence="5" id="KW-0106">Calcium</keyword>
<dbReference type="Proteomes" id="UP000694844">
    <property type="component" value="Chromosome 4"/>
</dbReference>
<dbReference type="PROSITE" id="PS50203">
    <property type="entry name" value="CALPAIN_CAT"/>
    <property type="match status" value="1"/>
</dbReference>
<dbReference type="SUPFAM" id="SSF47473">
    <property type="entry name" value="EF-hand"/>
    <property type="match status" value="1"/>
</dbReference>
<dbReference type="GeneID" id="111130487"/>
<dbReference type="SUPFAM" id="SSF49758">
    <property type="entry name" value="Calpain large subunit, middle domain (domain III)"/>
    <property type="match status" value="1"/>
</dbReference>
<feature type="domain" description="Calpain catalytic" evidence="9">
    <location>
        <begin position="115"/>
        <end position="414"/>
    </location>
</feature>
<dbReference type="Gene3D" id="3.90.70.10">
    <property type="entry name" value="Cysteine proteinases"/>
    <property type="match status" value="1"/>
</dbReference>
<dbReference type="CDD" id="cd16196">
    <property type="entry name" value="EFh_PEF_CalpA_B"/>
    <property type="match status" value="1"/>
</dbReference>
<dbReference type="SMART" id="SM00720">
    <property type="entry name" value="calpain_III"/>
    <property type="match status" value="1"/>
</dbReference>
<dbReference type="InterPro" id="IPR001300">
    <property type="entry name" value="Peptidase_C2_calpain_cat"/>
</dbReference>
<dbReference type="InterPro" id="IPR022684">
    <property type="entry name" value="Calpain_cysteine_protease"/>
</dbReference>
<dbReference type="PRINTS" id="PR00704">
    <property type="entry name" value="CALPAIN"/>
</dbReference>
<organism evidence="11 12">
    <name type="scientific">Crassostrea virginica</name>
    <name type="common">Eastern oyster</name>
    <dbReference type="NCBI Taxonomy" id="6565"/>
    <lineage>
        <taxon>Eukaryota</taxon>
        <taxon>Metazoa</taxon>
        <taxon>Spiralia</taxon>
        <taxon>Lophotrochozoa</taxon>
        <taxon>Mollusca</taxon>
        <taxon>Bivalvia</taxon>
        <taxon>Autobranchia</taxon>
        <taxon>Pteriomorphia</taxon>
        <taxon>Ostreida</taxon>
        <taxon>Ostreoidea</taxon>
        <taxon>Ostreidae</taxon>
        <taxon>Crassostrea</taxon>
    </lineage>
</organism>
<keyword evidence="3 7" id="KW-0378">Hydrolase</keyword>
<feature type="domain" description="EF-hand" evidence="10">
    <location>
        <begin position="672"/>
        <end position="707"/>
    </location>
</feature>
<dbReference type="GO" id="GO:0005737">
    <property type="term" value="C:cytoplasm"/>
    <property type="evidence" value="ECO:0007669"/>
    <property type="project" value="TreeGrafter"/>
</dbReference>
<keyword evidence="4 7" id="KW-0788">Thiol protease</keyword>
<proteinExistence type="inferred from homology"/>
<dbReference type="Gene3D" id="1.10.238.10">
    <property type="entry name" value="EF-hand"/>
    <property type="match status" value="1"/>
</dbReference>
<feature type="active site" evidence="6 7">
    <location>
        <position position="170"/>
    </location>
</feature>
<evidence type="ECO:0000256" key="5">
    <source>
        <dbReference type="ARBA" id="ARBA00022837"/>
    </source>
</evidence>
<dbReference type="PROSITE" id="PS50222">
    <property type="entry name" value="EF_HAND_2"/>
    <property type="match status" value="1"/>
</dbReference>
<dbReference type="InterPro" id="IPR033883">
    <property type="entry name" value="C2_III"/>
</dbReference>
<dbReference type="InterPro" id="IPR022683">
    <property type="entry name" value="Calpain_III"/>
</dbReference>
<feature type="region of interest" description="Disordered" evidence="8">
    <location>
        <begin position="56"/>
        <end position="93"/>
    </location>
</feature>
<dbReference type="InterPro" id="IPR002048">
    <property type="entry name" value="EF_hand_dom"/>
</dbReference>
<protein>
    <submittedName>
        <fullName evidence="12">Calpain-B-like isoform X18</fullName>
    </submittedName>
</protein>
<dbReference type="PANTHER" id="PTHR10183:SF433">
    <property type="entry name" value="CALPAIN-A-RELATED"/>
    <property type="match status" value="1"/>
</dbReference>
<dbReference type="Pfam" id="PF00648">
    <property type="entry name" value="Peptidase_C2"/>
    <property type="match status" value="1"/>
</dbReference>
<dbReference type="OrthoDB" id="424753at2759"/>
<dbReference type="SMART" id="SM00054">
    <property type="entry name" value="EFh"/>
    <property type="match status" value="2"/>
</dbReference>
<name>A0A8B8E0J0_CRAVI</name>
<dbReference type="GO" id="GO:0006508">
    <property type="term" value="P:proteolysis"/>
    <property type="evidence" value="ECO:0007669"/>
    <property type="project" value="UniProtKB-KW"/>
</dbReference>
<keyword evidence="2 7" id="KW-0645">Protease</keyword>
<accession>A0A8B8E0J0</accession>
<comment type="similarity">
    <text evidence="1">Belongs to the peptidase C2 family.</text>
</comment>
<reference evidence="12" key="1">
    <citation type="submission" date="2025-08" db="UniProtKB">
        <authorList>
            <consortium name="RefSeq"/>
        </authorList>
    </citation>
    <scope>IDENTIFICATION</scope>
    <source>
        <tissue evidence="12">Whole sample</tissue>
    </source>
</reference>
<evidence type="ECO:0000256" key="1">
    <source>
        <dbReference type="ARBA" id="ARBA00007623"/>
    </source>
</evidence>
<dbReference type="InterPro" id="IPR036213">
    <property type="entry name" value="Calpain_III_sf"/>
</dbReference>
<evidence type="ECO:0000259" key="9">
    <source>
        <dbReference type="PROSITE" id="PS50203"/>
    </source>
</evidence>
<dbReference type="RefSeq" id="XP_022333323.1">
    <property type="nucleotide sequence ID" value="XM_022477615.1"/>
</dbReference>
<evidence type="ECO:0000313" key="11">
    <source>
        <dbReference type="Proteomes" id="UP000694844"/>
    </source>
</evidence>
<dbReference type="PROSITE" id="PS00139">
    <property type="entry name" value="THIOL_PROTEASE_CYS"/>
    <property type="match status" value="1"/>
</dbReference>
<dbReference type="Pfam" id="PF01067">
    <property type="entry name" value="Calpain_III"/>
    <property type="match status" value="1"/>
</dbReference>
<evidence type="ECO:0000313" key="12">
    <source>
        <dbReference type="RefSeq" id="XP_022333323.1"/>
    </source>
</evidence>
<evidence type="ECO:0000256" key="3">
    <source>
        <dbReference type="ARBA" id="ARBA00022801"/>
    </source>
</evidence>